<keyword evidence="2 8" id="KW-0813">Transport</keyword>
<dbReference type="Proteomes" id="UP001183817">
    <property type="component" value="Unassembled WGS sequence"/>
</dbReference>
<dbReference type="Gene3D" id="1.10.3720.10">
    <property type="entry name" value="MetI-like"/>
    <property type="match status" value="1"/>
</dbReference>
<sequence>MIAVNTALEWHWDSTWEVLPTLLMAFLKVTLLVTVLSTLIAAVLGLFIAMAMRMAPRPVASTIKWIANFIRMTPIVVQLLFAYYAFLSLEGVTIGIIVFGIHYSTYMSEVYRAGIDSVPKGQWEATTALSMSSRRTWTAVVIPQALRATIPALGNYAVSMFKDTPFLLVIGVVELVNAGLIFGGNAFRYVEPLTLVGIIFLLASYPTSLLIGRLEKRLAFNT</sequence>
<dbReference type="Pfam" id="PF00528">
    <property type="entry name" value="BPD_transp_1"/>
    <property type="match status" value="1"/>
</dbReference>
<dbReference type="SUPFAM" id="SSF161098">
    <property type="entry name" value="MetI-like"/>
    <property type="match status" value="1"/>
</dbReference>
<dbReference type="InterPro" id="IPR010065">
    <property type="entry name" value="AA_ABC_transptr_permease_3TM"/>
</dbReference>
<reference evidence="10 11" key="1">
    <citation type="submission" date="2023-07" db="EMBL/GenBank/DDBJ databases">
        <title>Sequencing the genomes of 1000 actinobacteria strains.</title>
        <authorList>
            <person name="Klenk H.-P."/>
        </authorList>
    </citation>
    <scope>NUCLEOTIDE SEQUENCE [LARGE SCALE GENOMIC DNA]</scope>
    <source>
        <strain evidence="10 11">DSM 20167</strain>
    </source>
</reference>
<dbReference type="InterPro" id="IPR014341">
    <property type="entry name" value="Ectoine_EhuD"/>
</dbReference>
<evidence type="ECO:0000256" key="5">
    <source>
        <dbReference type="ARBA" id="ARBA00022970"/>
    </source>
</evidence>
<dbReference type="InterPro" id="IPR043429">
    <property type="entry name" value="ArtM/GltK/GlnP/TcyL/YhdX-like"/>
</dbReference>
<evidence type="ECO:0000256" key="6">
    <source>
        <dbReference type="ARBA" id="ARBA00022989"/>
    </source>
</evidence>
<evidence type="ECO:0000259" key="9">
    <source>
        <dbReference type="PROSITE" id="PS50928"/>
    </source>
</evidence>
<evidence type="ECO:0000256" key="4">
    <source>
        <dbReference type="ARBA" id="ARBA00022692"/>
    </source>
</evidence>
<evidence type="ECO:0000313" key="11">
    <source>
        <dbReference type="Proteomes" id="UP001183817"/>
    </source>
</evidence>
<feature type="domain" description="ABC transmembrane type-1" evidence="9">
    <location>
        <begin position="27"/>
        <end position="211"/>
    </location>
</feature>
<keyword evidence="4 8" id="KW-0812">Transmembrane</keyword>
<comment type="caution">
    <text evidence="10">The sequence shown here is derived from an EMBL/GenBank/DDBJ whole genome shotgun (WGS) entry which is preliminary data.</text>
</comment>
<keyword evidence="5" id="KW-0029">Amino-acid transport</keyword>
<name>A0ABU2BF05_9MICC</name>
<evidence type="ECO:0000256" key="8">
    <source>
        <dbReference type="RuleBase" id="RU363032"/>
    </source>
</evidence>
<gene>
    <name evidence="10" type="ORF">J2S64_000913</name>
</gene>
<dbReference type="CDD" id="cd06261">
    <property type="entry name" value="TM_PBP2"/>
    <property type="match status" value="1"/>
</dbReference>
<organism evidence="10 11">
    <name type="scientific">Paeniglutamicibacter sulfureus</name>
    <dbReference type="NCBI Taxonomy" id="43666"/>
    <lineage>
        <taxon>Bacteria</taxon>
        <taxon>Bacillati</taxon>
        <taxon>Actinomycetota</taxon>
        <taxon>Actinomycetes</taxon>
        <taxon>Micrococcales</taxon>
        <taxon>Micrococcaceae</taxon>
        <taxon>Paeniglutamicibacter</taxon>
    </lineage>
</organism>
<dbReference type="PANTHER" id="PTHR30614:SF0">
    <property type="entry name" value="L-CYSTINE TRANSPORT SYSTEM PERMEASE PROTEIN TCYL"/>
    <property type="match status" value="1"/>
</dbReference>
<keyword evidence="6 8" id="KW-1133">Transmembrane helix</keyword>
<dbReference type="PROSITE" id="PS50928">
    <property type="entry name" value="ABC_TM1"/>
    <property type="match status" value="1"/>
</dbReference>
<dbReference type="InterPro" id="IPR000515">
    <property type="entry name" value="MetI-like"/>
</dbReference>
<proteinExistence type="inferred from homology"/>
<keyword evidence="7 8" id="KW-0472">Membrane</keyword>
<dbReference type="InterPro" id="IPR035906">
    <property type="entry name" value="MetI-like_sf"/>
</dbReference>
<dbReference type="EMBL" id="JAVDYI010000001">
    <property type="protein sequence ID" value="MDR7357222.1"/>
    <property type="molecule type" value="Genomic_DNA"/>
</dbReference>
<comment type="subcellular location">
    <subcellularLocation>
        <location evidence="1 8">Cell membrane</location>
        <topology evidence="1 8">Multi-pass membrane protein</topology>
    </subcellularLocation>
</comment>
<feature type="transmembrane region" description="Helical" evidence="8">
    <location>
        <begin position="166"/>
        <end position="187"/>
    </location>
</feature>
<evidence type="ECO:0000256" key="1">
    <source>
        <dbReference type="ARBA" id="ARBA00004651"/>
    </source>
</evidence>
<keyword evidence="11" id="KW-1185">Reference proteome</keyword>
<evidence type="ECO:0000256" key="7">
    <source>
        <dbReference type="ARBA" id="ARBA00023136"/>
    </source>
</evidence>
<protein>
    <submittedName>
        <fullName evidence="10">Polar amino acid transport system permease protein</fullName>
    </submittedName>
</protein>
<dbReference type="NCBIfam" id="TIGR03003">
    <property type="entry name" value="ectoine_ehuD"/>
    <property type="match status" value="1"/>
</dbReference>
<dbReference type="NCBIfam" id="TIGR01726">
    <property type="entry name" value="HEQRo_perm_3TM"/>
    <property type="match status" value="1"/>
</dbReference>
<evidence type="ECO:0000313" key="10">
    <source>
        <dbReference type="EMBL" id="MDR7357222.1"/>
    </source>
</evidence>
<feature type="transmembrane region" description="Helical" evidence="8">
    <location>
        <begin position="22"/>
        <end position="48"/>
    </location>
</feature>
<dbReference type="PANTHER" id="PTHR30614">
    <property type="entry name" value="MEMBRANE COMPONENT OF AMINO ACID ABC TRANSPORTER"/>
    <property type="match status" value="1"/>
</dbReference>
<accession>A0ABU2BF05</accession>
<evidence type="ECO:0000256" key="3">
    <source>
        <dbReference type="ARBA" id="ARBA00022475"/>
    </source>
</evidence>
<dbReference type="RefSeq" id="WP_264270342.1">
    <property type="nucleotide sequence ID" value="NZ_BAAAWO010000001.1"/>
</dbReference>
<evidence type="ECO:0000256" key="2">
    <source>
        <dbReference type="ARBA" id="ARBA00022448"/>
    </source>
</evidence>
<comment type="similarity">
    <text evidence="8">Belongs to the binding-protein-dependent transport system permease family.</text>
</comment>
<feature type="transmembrane region" description="Helical" evidence="8">
    <location>
        <begin position="193"/>
        <end position="212"/>
    </location>
</feature>
<keyword evidence="3" id="KW-1003">Cell membrane</keyword>